<dbReference type="KEGG" id="dpp:DICPUDRAFT_76426"/>
<dbReference type="GeneID" id="10503020"/>
<dbReference type="OMA" id="LECEYHE"/>
<dbReference type="OrthoDB" id="10529782at2759"/>
<evidence type="ECO:0000256" key="1">
    <source>
        <dbReference type="SAM" id="Coils"/>
    </source>
</evidence>
<keyword evidence="3" id="KW-1185">Reference proteome</keyword>
<accession>F0ZDK5</accession>
<reference evidence="3" key="1">
    <citation type="journal article" date="2011" name="Genome Biol.">
        <title>Comparative genomics of the social amoebae Dictyostelium discoideum and Dictyostelium purpureum.</title>
        <authorList>
            <consortium name="US DOE Joint Genome Institute (JGI-PGF)"/>
            <person name="Sucgang R."/>
            <person name="Kuo A."/>
            <person name="Tian X."/>
            <person name="Salerno W."/>
            <person name="Parikh A."/>
            <person name="Feasley C.L."/>
            <person name="Dalin E."/>
            <person name="Tu H."/>
            <person name="Huang E."/>
            <person name="Barry K."/>
            <person name="Lindquist E."/>
            <person name="Shapiro H."/>
            <person name="Bruce D."/>
            <person name="Schmutz J."/>
            <person name="Salamov A."/>
            <person name="Fey P."/>
            <person name="Gaudet P."/>
            <person name="Anjard C."/>
            <person name="Babu M.M."/>
            <person name="Basu S."/>
            <person name="Bushmanova Y."/>
            <person name="van der Wel H."/>
            <person name="Katoh-Kurasawa M."/>
            <person name="Dinh C."/>
            <person name="Coutinho P.M."/>
            <person name="Saito T."/>
            <person name="Elias M."/>
            <person name="Schaap P."/>
            <person name="Kay R.R."/>
            <person name="Henrissat B."/>
            <person name="Eichinger L."/>
            <person name="Rivero F."/>
            <person name="Putnam N.H."/>
            <person name="West C.M."/>
            <person name="Loomis W.F."/>
            <person name="Chisholm R.L."/>
            <person name="Shaulsky G."/>
            <person name="Strassmann J.E."/>
            <person name="Queller D.C."/>
            <person name="Kuspa A."/>
            <person name="Grigoriev I.V."/>
        </authorList>
    </citation>
    <scope>NUCLEOTIDE SEQUENCE [LARGE SCALE GENOMIC DNA]</scope>
    <source>
        <strain evidence="3">QSDP1</strain>
    </source>
</reference>
<feature type="coiled-coil region" evidence="1">
    <location>
        <begin position="73"/>
        <end position="110"/>
    </location>
</feature>
<proteinExistence type="predicted"/>
<organism evidence="2 3">
    <name type="scientific">Dictyostelium purpureum</name>
    <name type="common">Slime mold</name>
    <dbReference type="NCBI Taxonomy" id="5786"/>
    <lineage>
        <taxon>Eukaryota</taxon>
        <taxon>Amoebozoa</taxon>
        <taxon>Evosea</taxon>
        <taxon>Eumycetozoa</taxon>
        <taxon>Dictyostelia</taxon>
        <taxon>Dictyosteliales</taxon>
        <taxon>Dictyosteliaceae</taxon>
        <taxon>Dictyostelium</taxon>
    </lineage>
</organism>
<evidence type="ECO:0000313" key="2">
    <source>
        <dbReference type="EMBL" id="EGC37996.1"/>
    </source>
</evidence>
<dbReference type="FunCoup" id="F0ZDK5">
    <property type="interactions" value="937"/>
</dbReference>
<dbReference type="AlphaFoldDB" id="F0ZDK5"/>
<dbReference type="eggNOG" id="ENOG502RIAW">
    <property type="taxonomic scope" value="Eukaryota"/>
</dbReference>
<dbReference type="Proteomes" id="UP000001064">
    <property type="component" value="Unassembled WGS sequence"/>
</dbReference>
<name>F0ZDK5_DICPU</name>
<sequence>MSCPFKSLYANKPQSNSAEDTITGWGCQVIKDGGLNFYIKTDKFLECEYHEGDEEETASACPFRFHSSTNAKKIDMNEVKKEIQQNKEKQEQKKKEFEEMKQKMNEIDDEGHFTIPLLNMPPFLTFKETKEILSSMEMKLKDNNLKWDQLHFYIKKNTQDNNSNNNNSNNNNNNNFTLINENKQLNEIIKNGIDLIYLI</sequence>
<evidence type="ECO:0000313" key="3">
    <source>
        <dbReference type="Proteomes" id="UP000001064"/>
    </source>
</evidence>
<gene>
    <name evidence="2" type="ORF">DICPUDRAFT_76426</name>
</gene>
<dbReference type="VEuPathDB" id="AmoebaDB:DICPUDRAFT_76426"/>
<dbReference type="InParanoid" id="F0ZDK5"/>
<dbReference type="EMBL" id="GL870986">
    <property type="protein sequence ID" value="EGC37996.1"/>
    <property type="molecule type" value="Genomic_DNA"/>
</dbReference>
<dbReference type="RefSeq" id="XP_003285480.1">
    <property type="nucleotide sequence ID" value="XM_003285432.1"/>
</dbReference>
<keyword evidence="1" id="KW-0175">Coiled coil</keyword>
<protein>
    <submittedName>
        <fullName evidence="2">Uncharacterized protein</fullName>
    </submittedName>
</protein>